<name>A0A2U8E1Q1_9BACT</name>
<reference evidence="2 3" key="1">
    <citation type="journal article" date="2018" name="Syst. Appl. Microbiol.">
        <title>Ereboglobus luteus gen. nov. sp. nov. from cockroach guts, and new insights into the oxygen relationship of the genera Opitutus and Didymococcus (Verrucomicrobia: Opitutaceae).</title>
        <authorList>
            <person name="Tegtmeier D."/>
            <person name="Belitz A."/>
            <person name="Radek R."/>
            <person name="Heimerl T."/>
            <person name="Brune A."/>
        </authorList>
    </citation>
    <scope>NUCLEOTIDE SEQUENCE [LARGE SCALE GENOMIC DNA]</scope>
    <source>
        <strain evidence="2 3">Ho45</strain>
    </source>
</reference>
<dbReference type="Gene3D" id="1.25.40.10">
    <property type="entry name" value="Tetratricopeptide repeat domain"/>
    <property type="match status" value="1"/>
</dbReference>
<dbReference type="AlphaFoldDB" id="A0A2U8E1Q1"/>
<keyword evidence="3" id="KW-1185">Reference proteome</keyword>
<evidence type="ECO:0000259" key="1">
    <source>
        <dbReference type="Pfam" id="PF22316"/>
    </source>
</evidence>
<feature type="domain" description="BCE-2095-like N-terminal" evidence="1">
    <location>
        <begin position="65"/>
        <end position="125"/>
    </location>
</feature>
<dbReference type="Pfam" id="PF22316">
    <property type="entry name" value="ABhydrolase-like_N"/>
    <property type="match status" value="1"/>
</dbReference>
<sequence length="128" mass="14706">MSRKPEDDLPFVISFYESILRRDPQYDSVIEILGSLYTKTGRIADGLKMDRKLVRIRPDDSTARYNLACSLALSHKFEDALQTLSEAISLGYSDADWMAKDDDLKCFNNHAAFKELIELARKNQQRNT</sequence>
<dbReference type="SUPFAM" id="SSF48452">
    <property type="entry name" value="TPR-like"/>
    <property type="match status" value="1"/>
</dbReference>
<gene>
    <name evidence="2" type="ORF">CKA38_05660</name>
</gene>
<dbReference type="RefSeq" id="WP_108824618.1">
    <property type="nucleotide sequence ID" value="NZ_CP023004.1"/>
</dbReference>
<evidence type="ECO:0000313" key="3">
    <source>
        <dbReference type="Proteomes" id="UP000244896"/>
    </source>
</evidence>
<organism evidence="2 3">
    <name type="scientific">Ereboglobus luteus</name>
    <dbReference type="NCBI Taxonomy" id="1796921"/>
    <lineage>
        <taxon>Bacteria</taxon>
        <taxon>Pseudomonadati</taxon>
        <taxon>Verrucomicrobiota</taxon>
        <taxon>Opitutia</taxon>
        <taxon>Opitutales</taxon>
        <taxon>Opitutaceae</taxon>
        <taxon>Ereboglobus</taxon>
    </lineage>
</organism>
<protein>
    <recommendedName>
        <fullName evidence="1">BCE-2095-like N-terminal domain-containing protein</fullName>
    </recommendedName>
</protein>
<dbReference type="KEGG" id="elut:CKA38_05660"/>
<dbReference type="NCBIfam" id="NF047558">
    <property type="entry name" value="TPR_END_plus"/>
    <property type="match status" value="1"/>
</dbReference>
<proteinExistence type="predicted"/>
<dbReference type="InterPro" id="IPR011990">
    <property type="entry name" value="TPR-like_helical_dom_sf"/>
</dbReference>
<dbReference type="EMBL" id="CP023004">
    <property type="protein sequence ID" value="AWI08808.1"/>
    <property type="molecule type" value="Genomic_DNA"/>
</dbReference>
<accession>A0A2U8E1Q1</accession>
<dbReference type="OrthoDB" id="9799590at2"/>
<dbReference type="InterPro" id="IPR054527">
    <property type="entry name" value="BCE_2095-like_N"/>
</dbReference>
<dbReference type="Proteomes" id="UP000244896">
    <property type="component" value="Chromosome"/>
</dbReference>
<evidence type="ECO:0000313" key="2">
    <source>
        <dbReference type="EMBL" id="AWI08808.1"/>
    </source>
</evidence>